<dbReference type="PANTHER" id="PTHR11709">
    <property type="entry name" value="MULTI-COPPER OXIDASE"/>
    <property type="match status" value="1"/>
</dbReference>
<feature type="domain" description="Plastocyanin-like" evidence="2">
    <location>
        <begin position="40"/>
        <end position="89"/>
    </location>
</feature>
<evidence type="ECO:0000256" key="1">
    <source>
        <dbReference type="ARBA" id="ARBA00010609"/>
    </source>
</evidence>
<proteinExistence type="inferred from homology"/>
<organism evidence="3 4">
    <name type="scientific">Gossypium schwendimanii</name>
    <name type="common">Cotton</name>
    <dbReference type="NCBI Taxonomy" id="34291"/>
    <lineage>
        <taxon>Eukaryota</taxon>
        <taxon>Viridiplantae</taxon>
        <taxon>Streptophyta</taxon>
        <taxon>Embryophyta</taxon>
        <taxon>Tracheophyta</taxon>
        <taxon>Spermatophyta</taxon>
        <taxon>Magnoliopsida</taxon>
        <taxon>eudicotyledons</taxon>
        <taxon>Gunneridae</taxon>
        <taxon>Pentapetalae</taxon>
        <taxon>rosids</taxon>
        <taxon>malvids</taxon>
        <taxon>Malvales</taxon>
        <taxon>Malvaceae</taxon>
        <taxon>Malvoideae</taxon>
        <taxon>Gossypium</taxon>
    </lineage>
</organism>
<evidence type="ECO:0000313" key="4">
    <source>
        <dbReference type="Proteomes" id="UP000593576"/>
    </source>
</evidence>
<dbReference type="InterPro" id="IPR008972">
    <property type="entry name" value="Cupredoxin"/>
</dbReference>
<protein>
    <recommendedName>
        <fullName evidence="2">Plastocyanin-like domain-containing protein</fullName>
    </recommendedName>
</protein>
<dbReference type="Gene3D" id="2.60.40.420">
    <property type="entry name" value="Cupredoxins - blue copper proteins"/>
    <property type="match status" value="1"/>
</dbReference>
<dbReference type="OrthoDB" id="1000748at2759"/>
<dbReference type="GO" id="GO:0005507">
    <property type="term" value="F:copper ion binding"/>
    <property type="evidence" value="ECO:0007669"/>
    <property type="project" value="InterPro"/>
</dbReference>
<evidence type="ECO:0000313" key="3">
    <source>
        <dbReference type="EMBL" id="MBA0850749.1"/>
    </source>
</evidence>
<dbReference type="AlphaFoldDB" id="A0A7J9KX26"/>
<evidence type="ECO:0000259" key="2">
    <source>
        <dbReference type="Pfam" id="PF07732"/>
    </source>
</evidence>
<reference evidence="3 4" key="1">
    <citation type="journal article" date="2019" name="Genome Biol. Evol.">
        <title>Insights into the evolution of the New World diploid cottons (Gossypium, subgenus Houzingenia) based on genome sequencing.</title>
        <authorList>
            <person name="Grover C.E."/>
            <person name="Arick M.A. 2nd"/>
            <person name="Thrash A."/>
            <person name="Conover J.L."/>
            <person name="Sanders W.S."/>
            <person name="Peterson D.G."/>
            <person name="Frelichowski J.E."/>
            <person name="Scheffler J.A."/>
            <person name="Scheffler B.E."/>
            <person name="Wendel J.F."/>
        </authorList>
    </citation>
    <scope>NUCLEOTIDE SEQUENCE [LARGE SCALE GENOMIC DNA]</scope>
    <source>
        <strain evidence="3">1</strain>
        <tissue evidence="3">Leaf</tissue>
    </source>
</reference>
<comment type="caution">
    <text evidence="3">The sequence shown here is derived from an EMBL/GenBank/DDBJ whole genome shotgun (WGS) entry which is preliminary data.</text>
</comment>
<keyword evidence="4" id="KW-1185">Reference proteome</keyword>
<dbReference type="GO" id="GO:0016491">
    <property type="term" value="F:oxidoreductase activity"/>
    <property type="evidence" value="ECO:0007669"/>
    <property type="project" value="TreeGrafter"/>
</dbReference>
<dbReference type="PANTHER" id="PTHR11709:SF256">
    <property type="entry name" value="LACCASE-2"/>
    <property type="match status" value="1"/>
</dbReference>
<dbReference type="InterPro" id="IPR045087">
    <property type="entry name" value="Cu-oxidase_fam"/>
</dbReference>
<dbReference type="Proteomes" id="UP000593576">
    <property type="component" value="Unassembled WGS sequence"/>
</dbReference>
<sequence>MGTSPEITKILFVAIGCFMAYPEAVTSKQTGITRHYTFNIKPKNIIRLCHTKSIVTVNGKFPGPHVIIREGDRLVVKVVNHVPNNISITGMEFDSFGADGRTAHHTSRNVPFKLATLMCTTSLLPAKEELSSGMFTFHGLEQQ</sequence>
<dbReference type="EMBL" id="JABFAF010000003">
    <property type="protein sequence ID" value="MBA0850749.1"/>
    <property type="molecule type" value="Genomic_DNA"/>
</dbReference>
<accession>A0A7J9KX26</accession>
<name>A0A7J9KX26_GOSSC</name>
<feature type="non-terminal residue" evidence="3">
    <location>
        <position position="143"/>
    </location>
</feature>
<comment type="similarity">
    <text evidence="1">Belongs to the multicopper oxidase family.</text>
</comment>
<dbReference type="Pfam" id="PF07732">
    <property type="entry name" value="Cu-oxidase_3"/>
    <property type="match status" value="1"/>
</dbReference>
<dbReference type="InterPro" id="IPR011707">
    <property type="entry name" value="Cu-oxidase-like_N"/>
</dbReference>
<gene>
    <name evidence="3" type="ORF">Goshw_006080</name>
</gene>
<dbReference type="SUPFAM" id="SSF49503">
    <property type="entry name" value="Cupredoxins"/>
    <property type="match status" value="1"/>
</dbReference>